<dbReference type="InterPro" id="IPR000424">
    <property type="entry name" value="Primosome_PriB/ssb"/>
</dbReference>
<feature type="compositionally biased region" description="Basic and acidic residues" evidence="4">
    <location>
        <begin position="167"/>
        <end position="185"/>
    </location>
</feature>
<dbReference type="InterPro" id="IPR012340">
    <property type="entry name" value="NA-bd_OB-fold"/>
</dbReference>
<reference evidence="5" key="1">
    <citation type="submission" date="2020-12" db="EMBL/GenBank/DDBJ databases">
        <title>Leucobacter sp. CAS1, isolated from Chromium sludge.</title>
        <authorList>
            <person name="Xu Z."/>
        </authorList>
    </citation>
    <scope>NUCLEOTIDE SEQUENCE</scope>
    <source>
        <strain evidence="5">CSA1</strain>
    </source>
</reference>
<dbReference type="HAMAP" id="MF_00984">
    <property type="entry name" value="SSB"/>
    <property type="match status" value="1"/>
</dbReference>
<dbReference type="EMBL" id="JAEHOH010000011">
    <property type="protein sequence ID" value="MBK0419193.1"/>
    <property type="molecule type" value="Genomic_DNA"/>
</dbReference>
<accession>A0A934UVG7</accession>
<evidence type="ECO:0000313" key="5">
    <source>
        <dbReference type="EMBL" id="MBK0419193.1"/>
    </source>
</evidence>
<dbReference type="InterPro" id="IPR011344">
    <property type="entry name" value="ssDNA-bd"/>
</dbReference>
<evidence type="ECO:0000256" key="2">
    <source>
        <dbReference type="HAMAP-Rule" id="MF_00984"/>
    </source>
</evidence>
<protein>
    <recommendedName>
        <fullName evidence="2 3">Single-stranded DNA-binding protein</fullName>
        <shortName evidence="2">SSB</shortName>
    </recommendedName>
</protein>
<dbReference type="NCBIfam" id="TIGR00621">
    <property type="entry name" value="ssb"/>
    <property type="match status" value="1"/>
</dbReference>
<feature type="compositionally biased region" description="Gly residues" evidence="4">
    <location>
        <begin position="127"/>
        <end position="136"/>
    </location>
</feature>
<dbReference type="RefSeq" id="WP_200115328.1">
    <property type="nucleotide sequence ID" value="NZ_JAEHOH010000011.1"/>
</dbReference>
<dbReference type="Pfam" id="PF00436">
    <property type="entry name" value="SSB"/>
    <property type="match status" value="1"/>
</dbReference>
<evidence type="ECO:0000256" key="3">
    <source>
        <dbReference type="RuleBase" id="RU000524"/>
    </source>
</evidence>
<feature type="compositionally biased region" description="Basic and acidic residues" evidence="4">
    <location>
        <begin position="137"/>
        <end position="152"/>
    </location>
</feature>
<evidence type="ECO:0000313" key="6">
    <source>
        <dbReference type="Proteomes" id="UP000608530"/>
    </source>
</evidence>
<organism evidence="5 6">
    <name type="scientific">Leucobacter chromiisoli</name>
    <dbReference type="NCBI Taxonomy" id="2796471"/>
    <lineage>
        <taxon>Bacteria</taxon>
        <taxon>Bacillati</taxon>
        <taxon>Actinomycetota</taxon>
        <taxon>Actinomycetes</taxon>
        <taxon>Micrococcales</taxon>
        <taxon>Microbacteriaceae</taxon>
        <taxon>Leucobacter</taxon>
    </lineage>
</organism>
<keyword evidence="6" id="KW-1185">Reference proteome</keyword>
<comment type="subunit">
    <text evidence="2">Homotetramer.</text>
</comment>
<dbReference type="PANTHER" id="PTHR10302">
    <property type="entry name" value="SINGLE-STRANDED DNA-BINDING PROTEIN"/>
    <property type="match status" value="1"/>
</dbReference>
<keyword evidence="1 2" id="KW-0238">DNA-binding</keyword>
<dbReference type="Proteomes" id="UP000608530">
    <property type="component" value="Unassembled WGS sequence"/>
</dbReference>
<dbReference type="Gene3D" id="2.40.50.140">
    <property type="entry name" value="Nucleic acid-binding proteins"/>
    <property type="match status" value="1"/>
</dbReference>
<dbReference type="PROSITE" id="PS50935">
    <property type="entry name" value="SSB"/>
    <property type="match status" value="1"/>
</dbReference>
<evidence type="ECO:0000256" key="1">
    <source>
        <dbReference type="ARBA" id="ARBA00023125"/>
    </source>
</evidence>
<dbReference type="PANTHER" id="PTHR10302:SF27">
    <property type="entry name" value="SINGLE-STRANDED DNA-BINDING PROTEIN"/>
    <property type="match status" value="1"/>
</dbReference>
<dbReference type="CDD" id="cd04496">
    <property type="entry name" value="SSB_OBF"/>
    <property type="match status" value="1"/>
</dbReference>
<comment type="caution">
    <text evidence="2">Lacks conserved residue(s) required for the propagation of feature annotation.</text>
</comment>
<name>A0A934UVG7_9MICO</name>
<proteinExistence type="inferred from homology"/>
<dbReference type="GO" id="GO:0009295">
    <property type="term" value="C:nucleoid"/>
    <property type="evidence" value="ECO:0007669"/>
    <property type="project" value="TreeGrafter"/>
</dbReference>
<evidence type="ECO:0000256" key="4">
    <source>
        <dbReference type="SAM" id="MobiDB-lite"/>
    </source>
</evidence>
<dbReference type="SUPFAM" id="SSF50249">
    <property type="entry name" value="Nucleic acid-binding proteins"/>
    <property type="match status" value="1"/>
</dbReference>
<sequence length="217" mass="22976">MNTPVSIVGIVATDPRLVQTGSSIPLCSFRVASSDRRYDRERQEWVPGETNWFTVSAFRTLAAHAHQSFAKGDRVIVSGRLRVRRWEANEKSGISVEIDADALGHDLRWGVSRFTKRHGSVEDDGPGRGGPEGGSGTEHRGGGADTGADDRPSGAQMSDGTGGGEVHGAELRGAELRGAELRGAELHGGSTEPRDEGPARRGAGPEQRSDGFLPAAV</sequence>
<comment type="caution">
    <text evidence="5">The sequence shown here is derived from an EMBL/GenBank/DDBJ whole genome shotgun (WGS) entry which is preliminary data.</text>
</comment>
<dbReference type="AlphaFoldDB" id="A0A934UVG7"/>
<dbReference type="GO" id="GO:0006260">
    <property type="term" value="P:DNA replication"/>
    <property type="evidence" value="ECO:0007669"/>
    <property type="project" value="InterPro"/>
</dbReference>
<dbReference type="GO" id="GO:0003697">
    <property type="term" value="F:single-stranded DNA binding"/>
    <property type="evidence" value="ECO:0007669"/>
    <property type="project" value="UniProtKB-UniRule"/>
</dbReference>
<feature type="region of interest" description="Disordered" evidence="4">
    <location>
        <begin position="117"/>
        <end position="217"/>
    </location>
</feature>
<gene>
    <name evidence="5" type="ORF">JD276_09120</name>
</gene>